<evidence type="ECO:0000313" key="2">
    <source>
        <dbReference type="EMBL" id="RDH17960.1"/>
    </source>
</evidence>
<reference evidence="2 3" key="1">
    <citation type="submission" date="2018-07" db="EMBL/GenBank/DDBJ databases">
        <title>Section-level genome sequencing of Aspergillus section Nigri to investigate inter- and intra-species variation.</title>
        <authorList>
            <consortium name="DOE Joint Genome Institute"/>
            <person name="Vesth T.C."/>
            <person name="Nybo J.L."/>
            <person name="Theobald S."/>
            <person name="Frisvad J.C."/>
            <person name="Larsen T.O."/>
            <person name="Nielsen K.F."/>
            <person name="Hoof J.B."/>
            <person name="Brandl J."/>
            <person name="Salamov A."/>
            <person name="Riley R."/>
            <person name="Gladden J.M."/>
            <person name="Phatale P."/>
            <person name="Nielsen M.T."/>
            <person name="Lyhne E.K."/>
            <person name="Kogle M.E."/>
            <person name="Strasser K."/>
            <person name="McDonnell E."/>
            <person name="Barry K."/>
            <person name="Clum A."/>
            <person name="Chen C."/>
            <person name="Nolan M."/>
            <person name="Sandor L."/>
            <person name="Kuo A."/>
            <person name="Lipzen A."/>
            <person name="Hainaut M."/>
            <person name="Drula E."/>
            <person name="Tsang A."/>
            <person name="Magnuson J.K."/>
            <person name="Henrissat B."/>
            <person name="Wiebenga A."/>
            <person name="Simmons B.A."/>
            <person name="Makela M.R."/>
            <person name="De vries R.P."/>
            <person name="Grigoriev I.V."/>
            <person name="Mortensen U.H."/>
            <person name="Baker S.E."/>
            <person name="Andersen M.R."/>
        </authorList>
    </citation>
    <scope>NUCLEOTIDE SEQUENCE [LARGE SCALE GENOMIC DNA]</scope>
    <source>
        <strain evidence="2 3">ATCC 13496</strain>
    </source>
</reference>
<dbReference type="VEuPathDB" id="FungiDB:M747DRAFT_284263"/>
<dbReference type="InterPro" id="IPR056009">
    <property type="entry name" value="DUF7587"/>
</dbReference>
<accession>A0A370BUK1</accession>
<dbReference type="EMBL" id="KZ851927">
    <property type="protein sequence ID" value="RDH17960.1"/>
    <property type="molecule type" value="Genomic_DNA"/>
</dbReference>
<protein>
    <recommendedName>
        <fullName evidence="1">DUF7587 domain-containing protein</fullName>
    </recommendedName>
</protein>
<proteinExistence type="predicted"/>
<dbReference type="Pfam" id="PF24494">
    <property type="entry name" value="DUF7587"/>
    <property type="match status" value="1"/>
</dbReference>
<feature type="domain" description="DUF7587" evidence="1">
    <location>
        <begin position="254"/>
        <end position="381"/>
    </location>
</feature>
<organism evidence="2 3">
    <name type="scientific">Aspergillus niger ATCC 13496</name>
    <dbReference type="NCBI Taxonomy" id="1353008"/>
    <lineage>
        <taxon>Eukaryota</taxon>
        <taxon>Fungi</taxon>
        <taxon>Dikarya</taxon>
        <taxon>Ascomycota</taxon>
        <taxon>Pezizomycotina</taxon>
        <taxon>Eurotiomycetes</taxon>
        <taxon>Eurotiomycetidae</taxon>
        <taxon>Eurotiales</taxon>
        <taxon>Aspergillaceae</taxon>
        <taxon>Aspergillus</taxon>
        <taxon>Aspergillus subgen. Circumdati</taxon>
    </lineage>
</organism>
<gene>
    <name evidence="2" type="ORF">M747DRAFT_284263</name>
</gene>
<evidence type="ECO:0000313" key="3">
    <source>
        <dbReference type="Proteomes" id="UP000253845"/>
    </source>
</evidence>
<dbReference type="AlphaFoldDB" id="A0A370BUK1"/>
<name>A0A370BUK1_ASPNG</name>
<dbReference type="Proteomes" id="UP000253845">
    <property type="component" value="Unassembled WGS sequence"/>
</dbReference>
<sequence length="556" mass="63676">MAEQFNKLVDTIGGLSLADRSTSHCSNPTQTLVKTIWELVKSCQSTSANAAHVGTVIEGTQTPSGQDIARLSSLRKEAVALEQITKNLSDATENYIIAYIISLAGPWTLEQKMLLHFSDEVRRIIRNVLDDANTDDCSVVRKILENCYDQSLRASGTLHPAEYFDSLEEASLEEPYDPDFESEEYYEHENRLAIDDSYAETLRVQCERRAEREQQQREEWIGFWVRALGQCPDEPTTLFYSPANSLLNSHLAEVPRYLFRAFDDASSGWSDNHIVASAESRAAISERSRTDLLSRSRGEITRMLYSHLKKSLFGAEDTDNLMSWSSSLMFVIQYAIWRCNKRRCDPSEVKICMVDTRKFPRGQFARDKSLLRAYRDAPELDENRRRFFDFRLEDPYYDNGEYLSQGVLHHAGRSSVVSLEQLIHAGLYDLYPEFRDPASRNLWTNRVGSLRLAWSNEHTTTQLDIRSAVKVARECFNNYFNALDIALVLLSFKERKLRTPATKAPQQQRNSHDFGPVEVQRYTTIIEDMMAKARGIPIALRGFTADSQLEEIFECS</sequence>
<evidence type="ECO:0000259" key="1">
    <source>
        <dbReference type="Pfam" id="PF24494"/>
    </source>
</evidence>